<dbReference type="AlphaFoldDB" id="A0A227KRY4"/>
<dbReference type="Proteomes" id="UP000214610">
    <property type="component" value="Unassembled WGS sequence"/>
</dbReference>
<organism evidence="1 2">
    <name type="scientific">Turicimonas muris</name>
    <dbReference type="NCBI Taxonomy" id="1796652"/>
    <lineage>
        <taxon>Bacteria</taxon>
        <taxon>Pseudomonadati</taxon>
        <taxon>Pseudomonadota</taxon>
        <taxon>Betaproteobacteria</taxon>
        <taxon>Burkholderiales</taxon>
        <taxon>Sutterellaceae</taxon>
        <taxon>Turicimonas</taxon>
    </lineage>
</organism>
<gene>
    <name evidence="1" type="ORF">ADH67_02835</name>
</gene>
<comment type="caution">
    <text evidence="1">The sequence shown here is derived from an EMBL/GenBank/DDBJ whole genome shotgun (WGS) entry which is preliminary data.</text>
</comment>
<proteinExistence type="predicted"/>
<dbReference type="EMBL" id="NHMP01000001">
    <property type="protein sequence ID" value="OXE51249.1"/>
    <property type="molecule type" value="Genomic_DNA"/>
</dbReference>
<evidence type="ECO:0000313" key="2">
    <source>
        <dbReference type="Proteomes" id="UP000214610"/>
    </source>
</evidence>
<protein>
    <submittedName>
        <fullName evidence="1">Uncharacterized protein</fullName>
    </submittedName>
</protein>
<name>A0A227KRY4_9BURK</name>
<sequence length="64" mass="7235">MDGMGEALGKAVRLFHYVPQANCLPGKTNYIMKLGQTQNFGHSQNSSASDFFLFAERQDFVYRT</sequence>
<keyword evidence="2" id="KW-1185">Reference proteome</keyword>
<evidence type="ECO:0000313" key="1">
    <source>
        <dbReference type="EMBL" id="OXE51249.1"/>
    </source>
</evidence>
<accession>A0A227KRY4</accession>
<reference evidence="2" key="1">
    <citation type="submission" date="2017-05" db="EMBL/GenBank/DDBJ databases">
        <title>Improved OligoMM genomes.</title>
        <authorList>
            <person name="Garzetti D."/>
        </authorList>
    </citation>
    <scope>NUCLEOTIDE SEQUENCE [LARGE SCALE GENOMIC DNA]</scope>
    <source>
        <strain evidence="2">YL45</strain>
    </source>
</reference>